<evidence type="ECO:0000313" key="2">
    <source>
        <dbReference type="EMBL" id="ORX38816.1"/>
    </source>
</evidence>
<name>A0A1Y1UMY9_9TREE</name>
<evidence type="ECO:0000313" key="3">
    <source>
        <dbReference type="Proteomes" id="UP000193218"/>
    </source>
</evidence>
<dbReference type="EMBL" id="NBSH01000003">
    <property type="protein sequence ID" value="ORX38816.1"/>
    <property type="molecule type" value="Genomic_DNA"/>
</dbReference>
<dbReference type="AlphaFoldDB" id="A0A1Y1UMY9"/>
<proteinExistence type="predicted"/>
<accession>A0A1Y1UMY9</accession>
<protein>
    <submittedName>
        <fullName evidence="2">Uncharacterized protein</fullName>
    </submittedName>
</protein>
<feature type="compositionally biased region" description="Low complexity" evidence="1">
    <location>
        <begin position="21"/>
        <end position="38"/>
    </location>
</feature>
<dbReference type="GeneID" id="33554202"/>
<feature type="region of interest" description="Disordered" evidence="1">
    <location>
        <begin position="129"/>
        <end position="159"/>
    </location>
</feature>
<feature type="compositionally biased region" description="Pro residues" evidence="1">
    <location>
        <begin position="39"/>
        <end position="56"/>
    </location>
</feature>
<gene>
    <name evidence="2" type="ORF">BD324DRAFT_291404</name>
</gene>
<dbReference type="Proteomes" id="UP000193218">
    <property type="component" value="Unassembled WGS sequence"/>
</dbReference>
<sequence>MPSISEKRGLPGLVIDTIAASPSMSSPTSPLTGSSHPTPTTPYSPYPMTPSTPPMYGPLVGHSDKTGRRIPNRPLSSRTLPPRFCEVVSEEPREIIMGGLVTRSSTASSRRGSAESQWDEKRIASIEVPGIILTEPHPEPHPRRSSTPPPKSILLLPPTSLPLPDDTDYRTCDPFRIFYRASPGPTASTPKRPSSHLVSILKSIALLGVVGVGAWHLYTSLSITGWTDEMTGLAEELAH</sequence>
<keyword evidence="3" id="KW-1185">Reference proteome</keyword>
<reference evidence="2 3" key="1">
    <citation type="submission" date="2017-03" db="EMBL/GenBank/DDBJ databases">
        <title>Widespread Adenine N6-methylation of Active Genes in Fungi.</title>
        <authorList>
            <consortium name="DOE Joint Genome Institute"/>
            <person name="Mondo S.J."/>
            <person name="Dannebaum R.O."/>
            <person name="Kuo R.C."/>
            <person name="Louie K.B."/>
            <person name="Bewick A.J."/>
            <person name="Labutti K."/>
            <person name="Haridas S."/>
            <person name="Kuo A."/>
            <person name="Salamov A."/>
            <person name="Ahrendt S.R."/>
            <person name="Lau R."/>
            <person name="Bowen B.P."/>
            <person name="Lipzen A."/>
            <person name="Sullivan W."/>
            <person name="Andreopoulos W.B."/>
            <person name="Clum A."/>
            <person name="Lindquist E."/>
            <person name="Daum C."/>
            <person name="Northen T.R."/>
            <person name="Ramamoorthy G."/>
            <person name="Schmitz R.J."/>
            <person name="Gryganskyi A."/>
            <person name="Culley D."/>
            <person name="Magnuson J."/>
            <person name="James T.Y."/>
            <person name="O'Malley M.A."/>
            <person name="Stajich J.E."/>
            <person name="Spatafora J.W."/>
            <person name="Visel A."/>
            <person name="Grigoriev I.V."/>
        </authorList>
    </citation>
    <scope>NUCLEOTIDE SEQUENCE [LARGE SCALE GENOMIC DNA]</scope>
    <source>
        <strain evidence="2 3">NRRL Y-17943</strain>
    </source>
</reference>
<comment type="caution">
    <text evidence="2">The sequence shown here is derived from an EMBL/GenBank/DDBJ whole genome shotgun (WGS) entry which is preliminary data.</text>
</comment>
<organism evidence="2 3">
    <name type="scientific">Kockovaella imperatae</name>
    <dbReference type="NCBI Taxonomy" id="4999"/>
    <lineage>
        <taxon>Eukaryota</taxon>
        <taxon>Fungi</taxon>
        <taxon>Dikarya</taxon>
        <taxon>Basidiomycota</taxon>
        <taxon>Agaricomycotina</taxon>
        <taxon>Tremellomycetes</taxon>
        <taxon>Tremellales</taxon>
        <taxon>Cuniculitremaceae</taxon>
        <taxon>Kockovaella</taxon>
    </lineage>
</organism>
<dbReference type="RefSeq" id="XP_021872679.1">
    <property type="nucleotide sequence ID" value="XM_022012394.1"/>
</dbReference>
<dbReference type="InParanoid" id="A0A1Y1UMY9"/>
<feature type="region of interest" description="Disordered" evidence="1">
    <location>
        <begin position="1"/>
        <end position="78"/>
    </location>
</feature>
<evidence type="ECO:0000256" key="1">
    <source>
        <dbReference type="SAM" id="MobiDB-lite"/>
    </source>
</evidence>